<proteinExistence type="predicted"/>
<sequence>MHLLPEFVCDFDSLIESDFESEEQGEDEEDQVVGSDIEIDFNIASSSPIQLNQAEQALEETGLRENGLVGYGHMYAPCDAYRALALEDDDDVLEVIDIDIFDDTGYYTYGLDEDDGCDADVSSELDILEADANIGDSSMDIDTASSTGSCAEFRRA</sequence>
<evidence type="ECO:0000313" key="1">
    <source>
        <dbReference type="EMBL" id="KAF5328709.1"/>
    </source>
</evidence>
<organism evidence="1 2">
    <name type="scientific">Psilocybe cf. subviscida</name>
    <dbReference type="NCBI Taxonomy" id="2480587"/>
    <lineage>
        <taxon>Eukaryota</taxon>
        <taxon>Fungi</taxon>
        <taxon>Dikarya</taxon>
        <taxon>Basidiomycota</taxon>
        <taxon>Agaricomycotina</taxon>
        <taxon>Agaricomycetes</taxon>
        <taxon>Agaricomycetidae</taxon>
        <taxon>Agaricales</taxon>
        <taxon>Agaricineae</taxon>
        <taxon>Strophariaceae</taxon>
        <taxon>Psilocybe</taxon>
    </lineage>
</organism>
<accession>A0A8H5F9J1</accession>
<gene>
    <name evidence="1" type="ORF">D9619_011717</name>
</gene>
<dbReference type="Proteomes" id="UP000567179">
    <property type="component" value="Unassembled WGS sequence"/>
</dbReference>
<protein>
    <submittedName>
        <fullName evidence="1">Uncharacterized protein</fullName>
    </submittedName>
</protein>
<name>A0A8H5F9J1_9AGAR</name>
<dbReference type="AlphaFoldDB" id="A0A8H5F9J1"/>
<evidence type="ECO:0000313" key="2">
    <source>
        <dbReference type="Proteomes" id="UP000567179"/>
    </source>
</evidence>
<comment type="caution">
    <text evidence="1">The sequence shown here is derived from an EMBL/GenBank/DDBJ whole genome shotgun (WGS) entry which is preliminary data.</text>
</comment>
<keyword evidence="2" id="KW-1185">Reference proteome</keyword>
<dbReference type="EMBL" id="JAACJJ010000003">
    <property type="protein sequence ID" value="KAF5328709.1"/>
    <property type="molecule type" value="Genomic_DNA"/>
</dbReference>
<reference evidence="1 2" key="1">
    <citation type="journal article" date="2020" name="ISME J.">
        <title>Uncovering the hidden diversity of litter-decomposition mechanisms in mushroom-forming fungi.</title>
        <authorList>
            <person name="Floudas D."/>
            <person name="Bentzer J."/>
            <person name="Ahren D."/>
            <person name="Johansson T."/>
            <person name="Persson P."/>
            <person name="Tunlid A."/>
        </authorList>
    </citation>
    <scope>NUCLEOTIDE SEQUENCE [LARGE SCALE GENOMIC DNA]</scope>
    <source>
        <strain evidence="1 2">CBS 101986</strain>
    </source>
</reference>